<name>A0A8C6GEQ0_MUSSI</name>
<accession>A0A8C6GEQ0</accession>
<sequence>MISSSPFFLPSFFSPCLSPQASVPVPFCASLSSSLAWLCWTWVVCFAMILSELSAYCVLLSSLIVSLFSKFSAVSHIKSIPSNIMGWTRLGSALQSLYIHCLLVCFCRLLSSSSSPLHPKIPRTKRFHDPRVHHIVKT</sequence>
<organism evidence="1 2">
    <name type="scientific">Mus spicilegus</name>
    <name type="common">Mound-building mouse</name>
    <dbReference type="NCBI Taxonomy" id="10103"/>
    <lineage>
        <taxon>Eukaryota</taxon>
        <taxon>Metazoa</taxon>
        <taxon>Chordata</taxon>
        <taxon>Craniata</taxon>
        <taxon>Vertebrata</taxon>
        <taxon>Euteleostomi</taxon>
        <taxon>Mammalia</taxon>
        <taxon>Eutheria</taxon>
        <taxon>Euarchontoglires</taxon>
        <taxon>Glires</taxon>
        <taxon>Rodentia</taxon>
        <taxon>Myomorpha</taxon>
        <taxon>Muroidea</taxon>
        <taxon>Muridae</taxon>
        <taxon>Murinae</taxon>
        <taxon>Mus</taxon>
        <taxon>Mus</taxon>
    </lineage>
</organism>
<proteinExistence type="predicted"/>
<dbReference type="AlphaFoldDB" id="A0A8C6GEQ0"/>
<reference evidence="1" key="2">
    <citation type="submission" date="2025-09" db="UniProtKB">
        <authorList>
            <consortium name="Ensembl"/>
        </authorList>
    </citation>
    <scope>IDENTIFICATION</scope>
</reference>
<reference evidence="1" key="1">
    <citation type="submission" date="2025-08" db="UniProtKB">
        <authorList>
            <consortium name="Ensembl"/>
        </authorList>
    </citation>
    <scope>IDENTIFICATION</scope>
</reference>
<evidence type="ECO:0000313" key="1">
    <source>
        <dbReference type="Ensembl" id="ENSMSIP00000004793.1"/>
    </source>
</evidence>
<protein>
    <submittedName>
        <fullName evidence="1">Uncharacterized protein</fullName>
    </submittedName>
</protein>
<keyword evidence="2" id="KW-1185">Reference proteome</keyword>
<evidence type="ECO:0000313" key="2">
    <source>
        <dbReference type="Proteomes" id="UP000694415"/>
    </source>
</evidence>
<dbReference type="Proteomes" id="UP000694415">
    <property type="component" value="Unplaced"/>
</dbReference>
<dbReference type="Ensembl" id="ENSMSIT00000006082.1">
    <property type="protein sequence ID" value="ENSMSIP00000004793.1"/>
    <property type="gene ID" value="ENSMSIG00000004389.1"/>
</dbReference>
<dbReference type="GeneTree" id="ENSGT00960000190001"/>